<proteinExistence type="predicted"/>
<sequence length="221" mass="24573">MNFLAWLFPTPLDPTVTAATRTWLHTQDEARAERSAREQLVEWKVREAAARHQLRERNRMYGRASQTVGEQRGVIARLRAERDAWCASHEDQAIELRDVRQGAFVEQRDRATAIEGAAITLRAHVFDWSSKCECGWRPTETTADHSLHVAEQLAAVGALGNVQLSVESSVASSPVLVDRDGDEWLPRPGGSYYCPAGDISRTSRDELDASYGPLSEKAATS</sequence>
<feature type="region of interest" description="Disordered" evidence="1">
    <location>
        <begin position="197"/>
        <end position="221"/>
    </location>
</feature>
<accession>A0A6M6JJ82</accession>
<keyword evidence="3" id="KW-1185">Reference proteome</keyword>
<name>A0A6M6JJ82_9PSEU</name>
<dbReference type="Proteomes" id="UP000505377">
    <property type="component" value="Chromosome"/>
</dbReference>
<dbReference type="AlphaFoldDB" id="A0A6M6JJ82"/>
<dbReference type="KEGG" id="pbro:HOP40_13390"/>
<gene>
    <name evidence="2" type="ORF">HOP40_13390</name>
</gene>
<evidence type="ECO:0000313" key="3">
    <source>
        <dbReference type="Proteomes" id="UP000505377"/>
    </source>
</evidence>
<dbReference type="EMBL" id="CP053564">
    <property type="protein sequence ID" value="QJY46692.1"/>
    <property type="molecule type" value="Genomic_DNA"/>
</dbReference>
<dbReference type="RefSeq" id="WP_172158301.1">
    <property type="nucleotide sequence ID" value="NZ_CP053564.1"/>
</dbReference>
<organism evidence="2 3">
    <name type="scientific">Pseudonocardia broussonetiae</name>
    <dbReference type="NCBI Taxonomy" id="2736640"/>
    <lineage>
        <taxon>Bacteria</taxon>
        <taxon>Bacillati</taxon>
        <taxon>Actinomycetota</taxon>
        <taxon>Actinomycetes</taxon>
        <taxon>Pseudonocardiales</taxon>
        <taxon>Pseudonocardiaceae</taxon>
        <taxon>Pseudonocardia</taxon>
    </lineage>
</organism>
<protein>
    <submittedName>
        <fullName evidence="2">Uncharacterized protein</fullName>
    </submittedName>
</protein>
<evidence type="ECO:0000256" key="1">
    <source>
        <dbReference type="SAM" id="MobiDB-lite"/>
    </source>
</evidence>
<evidence type="ECO:0000313" key="2">
    <source>
        <dbReference type="EMBL" id="QJY46692.1"/>
    </source>
</evidence>
<reference evidence="2 3" key="1">
    <citation type="submission" date="2020-05" db="EMBL/GenBank/DDBJ databases">
        <authorList>
            <person name="Mo P."/>
        </authorList>
    </citation>
    <scope>NUCLEOTIDE SEQUENCE [LARGE SCALE GENOMIC DNA]</scope>
    <source>
        <strain evidence="2 3">Gen01</strain>
    </source>
</reference>